<feature type="transmembrane region" description="Helical" evidence="1">
    <location>
        <begin position="6"/>
        <end position="26"/>
    </location>
</feature>
<dbReference type="EMBL" id="AMFJ01000538">
    <property type="protein sequence ID" value="EKE27148.1"/>
    <property type="molecule type" value="Genomic_DNA"/>
</dbReference>
<comment type="caution">
    <text evidence="2">The sequence shown here is derived from an EMBL/GenBank/DDBJ whole genome shotgun (WGS) entry which is preliminary data.</text>
</comment>
<dbReference type="AlphaFoldDB" id="K2FW41"/>
<organism evidence="2">
    <name type="scientific">uncultured bacterium</name>
    <name type="common">gcode 4</name>
    <dbReference type="NCBI Taxonomy" id="1234023"/>
    <lineage>
        <taxon>Bacteria</taxon>
        <taxon>environmental samples</taxon>
    </lineage>
</organism>
<evidence type="ECO:0000256" key="1">
    <source>
        <dbReference type="SAM" id="Phobius"/>
    </source>
</evidence>
<name>K2FW41_9BACT</name>
<keyword evidence="1" id="KW-0812">Transmembrane</keyword>
<evidence type="ECO:0000313" key="2">
    <source>
        <dbReference type="EMBL" id="EKE27148.1"/>
    </source>
</evidence>
<accession>K2FW41</accession>
<reference evidence="2" key="1">
    <citation type="journal article" date="2012" name="Science">
        <title>Fermentation, hydrogen, and sulfur metabolism in multiple uncultivated bacterial phyla.</title>
        <authorList>
            <person name="Wrighton K.C."/>
            <person name="Thomas B.C."/>
            <person name="Sharon I."/>
            <person name="Miller C.S."/>
            <person name="Castelle C.J."/>
            <person name="VerBerkmoes N.C."/>
            <person name="Wilkins M.J."/>
            <person name="Hettich R.L."/>
            <person name="Lipton M.S."/>
            <person name="Williams K.H."/>
            <person name="Long P.E."/>
            <person name="Banfield J.F."/>
        </authorList>
    </citation>
    <scope>NUCLEOTIDE SEQUENCE [LARGE SCALE GENOMIC DNA]</scope>
</reference>
<keyword evidence="1" id="KW-1133">Transmembrane helix</keyword>
<gene>
    <name evidence="2" type="ORF">ACD_4C00022G0001</name>
</gene>
<sequence length="87" mass="10357">MKHEIILKYIFSIIVLIVLIVINNYLSLKNKIEWINVYSSLNDKFIQCVVKKYDNNISSEAKMQIWNSCQSYVSNQIILEKEFNIIR</sequence>
<keyword evidence="1" id="KW-0472">Membrane</keyword>
<protein>
    <submittedName>
        <fullName evidence="2">Uncharacterized protein</fullName>
    </submittedName>
</protein>
<proteinExistence type="predicted"/>